<keyword evidence="1" id="KW-0472">Membrane</keyword>
<dbReference type="EMBL" id="JANPWB010000008">
    <property type="protein sequence ID" value="KAJ1162066.1"/>
    <property type="molecule type" value="Genomic_DNA"/>
</dbReference>
<protein>
    <submittedName>
        <fullName evidence="2">Uncharacterized protein</fullName>
    </submittedName>
</protein>
<keyword evidence="1" id="KW-1133">Transmembrane helix</keyword>
<keyword evidence="1" id="KW-0812">Transmembrane</keyword>
<comment type="caution">
    <text evidence="2">The sequence shown here is derived from an EMBL/GenBank/DDBJ whole genome shotgun (WGS) entry which is preliminary data.</text>
</comment>
<evidence type="ECO:0000313" key="3">
    <source>
        <dbReference type="Proteomes" id="UP001066276"/>
    </source>
</evidence>
<feature type="transmembrane region" description="Helical" evidence="1">
    <location>
        <begin position="33"/>
        <end position="57"/>
    </location>
</feature>
<sequence length="125" mass="13299">MWFRGPRNPRLNKHTDTPLRVTRGVCLRSPSLFILYLYSILAGYVAVVGVAGLASWAGGTAGASKAFVLRHQGRRLGAGSAGTNGRVLPAAAARWLLPDLVSDPGAGLQRFDLASSDERRAQGNQ</sequence>
<gene>
    <name evidence="2" type="ORF">NDU88_002545</name>
</gene>
<dbReference type="AlphaFoldDB" id="A0AAV7SAT7"/>
<accession>A0AAV7SAT7</accession>
<proteinExistence type="predicted"/>
<keyword evidence="3" id="KW-1185">Reference proteome</keyword>
<organism evidence="2 3">
    <name type="scientific">Pleurodeles waltl</name>
    <name type="common">Iberian ribbed newt</name>
    <dbReference type="NCBI Taxonomy" id="8319"/>
    <lineage>
        <taxon>Eukaryota</taxon>
        <taxon>Metazoa</taxon>
        <taxon>Chordata</taxon>
        <taxon>Craniata</taxon>
        <taxon>Vertebrata</taxon>
        <taxon>Euteleostomi</taxon>
        <taxon>Amphibia</taxon>
        <taxon>Batrachia</taxon>
        <taxon>Caudata</taxon>
        <taxon>Salamandroidea</taxon>
        <taxon>Salamandridae</taxon>
        <taxon>Pleurodelinae</taxon>
        <taxon>Pleurodeles</taxon>
    </lineage>
</organism>
<evidence type="ECO:0000256" key="1">
    <source>
        <dbReference type="SAM" id="Phobius"/>
    </source>
</evidence>
<name>A0AAV7SAT7_PLEWA</name>
<evidence type="ECO:0000313" key="2">
    <source>
        <dbReference type="EMBL" id="KAJ1162066.1"/>
    </source>
</evidence>
<dbReference type="Proteomes" id="UP001066276">
    <property type="component" value="Chromosome 4_2"/>
</dbReference>
<reference evidence="2" key="1">
    <citation type="journal article" date="2022" name="bioRxiv">
        <title>Sequencing and chromosome-scale assembly of the giantPleurodeles waltlgenome.</title>
        <authorList>
            <person name="Brown T."/>
            <person name="Elewa A."/>
            <person name="Iarovenko S."/>
            <person name="Subramanian E."/>
            <person name="Araus A.J."/>
            <person name="Petzold A."/>
            <person name="Susuki M."/>
            <person name="Suzuki K.-i.T."/>
            <person name="Hayashi T."/>
            <person name="Toyoda A."/>
            <person name="Oliveira C."/>
            <person name="Osipova E."/>
            <person name="Leigh N.D."/>
            <person name="Simon A."/>
            <person name="Yun M.H."/>
        </authorList>
    </citation>
    <scope>NUCLEOTIDE SEQUENCE</scope>
    <source>
        <strain evidence="2">20211129_DDA</strain>
        <tissue evidence="2">Liver</tissue>
    </source>
</reference>